<keyword evidence="4" id="KW-0788">Thiol protease</keyword>
<evidence type="ECO:0000256" key="2">
    <source>
        <dbReference type="ARBA" id="ARBA00022670"/>
    </source>
</evidence>
<dbReference type="PRINTS" id="PR01217">
    <property type="entry name" value="PRICHEXTENSN"/>
</dbReference>
<reference evidence="8 9" key="1">
    <citation type="submission" date="2023-02" db="EMBL/GenBank/DDBJ databases">
        <authorList>
            <person name="Mo P."/>
        </authorList>
    </citation>
    <scope>NUCLEOTIDE SEQUENCE [LARGE SCALE GENOMIC DNA]</scope>
    <source>
        <strain evidence="8 9">HUAS 3</strain>
    </source>
</reference>
<evidence type="ECO:0000313" key="9">
    <source>
        <dbReference type="Proteomes" id="UP001219605"/>
    </source>
</evidence>
<keyword evidence="3" id="KW-0378">Hydrolase</keyword>
<evidence type="ECO:0000259" key="7">
    <source>
        <dbReference type="PROSITE" id="PS51935"/>
    </source>
</evidence>
<sequence length="530" mass="54977">MTHSERRRRPRRRTPVVSPVLRPKLWAALLGMVAAAAVAVPVYADPALPQTVPDTGTRPVAATGFRLPGGTPGSGLPTGGPLGATPVTSVGNGPLAAQIAAAEAQVGLLGQELLKLEQLKTEAKTQLDTADRDLKLARDALASAQRVADAAAAAAMKAAAALPPGDLGANLHGLSLLERISRGEEVQGKTTAATGELNRARTAEQAAYQAYQAADTRLKTATEQFTTTQKSYRIQEAALLKLRRDNAAQLAEIERQQEAAEQQLGAQYVQGGSANGLTAHPRAMAAVRYALAQLGDPYLWAAEGPDRFDCSGLIWAAYRSKGADYFGLPRVSRDQYNATKQRTVSRDALLPGDLVFYASGSSWQSIHHMGMYIGNGKMVHAPTTGDVVKISNVRWSRLYAATRVIGAVPAPGATPTPTPSKPPTPKPTTPTPKPTTPTPKPTDPTTPPPTGTPTTTPPTTTPPTTTPPTTTPPTTPPPPTDGEPTPTPTASASGDEGGAPSASASRTNEPTGEPTGSTGTSGSPSPDVTG</sequence>
<name>A0ABY7ZTD2_9ACTN</name>
<evidence type="ECO:0000256" key="3">
    <source>
        <dbReference type="ARBA" id="ARBA00022801"/>
    </source>
</evidence>
<feature type="compositionally biased region" description="Pro residues" evidence="6">
    <location>
        <begin position="412"/>
        <end position="487"/>
    </location>
</feature>
<accession>A0ABY7ZTD2</accession>
<dbReference type="Proteomes" id="UP001219605">
    <property type="component" value="Chromosome"/>
</dbReference>
<feature type="region of interest" description="Disordered" evidence="6">
    <location>
        <begin position="408"/>
        <end position="530"/>
    </location>
</feature>
<evidence type="ECO:0000256" key="6">
    <source>
        <dbReference type="SAM" id="MobiDB-lite"/>
    </source>
</evidence>
<organism evidence="8 9">
    <name type="scientific">Micromonospora cathayae</name>
    <dbReference type="NCBI Taxonomy" id="3028804"/>
    <lineage>
        <taxon>Bacteria</taxon>
        <taxon>Bacillati</taxon>
        <taxon>Actinomycetota</taxon>
        <taxon>Actinomycetes</taxon>
        <taxon>Micromonosporales</taxon>
        <taxon>Micromonosporaceae</taxon>
        <taxon>Micromonospora</taxon>
    </lineage>
</organism>
<dbReference type="PANTHER" id="PTHR47359">
    <property type="entry name" value="PEPTIDOGLYCAN DL-ENDOPEPTIDASE CWLO"/>
    <property type="match status" value="1"/>
</dbReference>
<evidence type="ECO:0000256" key="5">
    <source>
        <dbReference type="SAM" id="Coils"/>
    </source>
</evidence>
<keyword evidence="2" id="KW-0645">Protease</keyword>
<dbReference type="Pfam" id="PF00877">
    <property type="entry name" value="NLPC_P60"/>
    <property type="match status" value="1"/>
</dbReference>
<keyword evidence="5" id="KW-0175">Coiled coil</keyword>
<dbReference type="Gene3D" id="3.90.1720.10">
    <property type="entry name" value="endopeptidase domain like (from Nostoc punctiforme)"/>
    <property type="match status" value="1"/>
</dbReference>
<dbReference type="PANTHER" id="PTHR47359:SF3">
    <property type="entry name" value="NLP_P60 DOMAIN-CONTAINING PROTEIN-RELATED"/>
    <property type="match status" value="1"/>
</dbReference>
<dbReference type="PROSITE" id="PS51935">
    <property type="entry name" value="NLPC_P60"/>
    <property type="match status" value="1"/>
</dbReference>
<feature type="coiled-coil region" evidence="5">
    <location>
        <begin position="113"/>
        <end position="147"/>
    </location>
</feature>
<dbReference type="InterPro" id="IPR000064">
    <property type="entry name" value="NLP_P60_dom"/>
</dbReference>
<dbReference type="EMBL" id="CP118615">
    <property type="protein sequence ID" value="WDZ86301.1"/>
    <property type="molecule type" value="Genomic_DNA"/>
</dbReference>
<dbReference type="InterPro" id="IPR051794">
    <property type="entry name" value="PG_Endopeptidase_C40"/>
</dbReference>
<evidence type="ECO:0000256" key="4">
    <source>
        <dbReference type="ARBA" id="ARBA00022807"/>
    </source>
</evidence>
<dbReference type="SUPFAM" id="SSF54001">
    <property type="entry name" value="Cysteine proteinases"/>
    <property type="match status" value="1"/>
</dbReference>
<gene>
    <name evidence="8" type="ORF">PVK37_07820</name>
</gene>
<feature type="domain" description="NlpC/P60" evidence="7">
    <location>
        <begin position="280"/>
        <end position="411"/>
    </location>
</feature>
<keyword evidence="9" id="KW-1185">Reference proteome</keyword>
<comment type="similarity">
    <text evidence="1">Belongs to the peptidase C40 family.</text>
</comment>
<dbReference type="InterPro" id="IPR038765">
    <property type="entry name" value="Papain-like_cys_pep_sf"/>
</dbReference>
<proteinExistence type="inferred from homology"/>
<protein>
    <submittedName>
        <fullName evidence="8">C40 family peptidase</fullName>
    </submittedName>
</protein>
<feature type="compositionally biased region" description="Low complexity" evidence="6">
    <location>
        <begin position="509"/>
        <end position="530"/>
    </location>
</feature>
<dbReference type="RefSeq" id="WP_275033103.1">
    <property type="nucleotide sequence ID" value="NZ_CP118615.1"/>
</dbReference>
<evidence type="ECO:0000313" key="8">
    <source>
        <dbReference type="EMBL" id="WDZ86301.1"/>
    </source>
</evidence>
<evidence type="ECO:0000256" key="1">
    <source>
        <dbReference type="ARBA" id="ARBA00007074"/>
    </source>
</evidence>